<comment type="caution">
    <text evidence="1">The sequence shown here is derived from an EMBL/GenBank/DDBJ whole genome shotgun (WGS) entry which is preliminary data.</text>
</comment>
<evidence type="ECO:0000313" key="1">
    <source>
        <dbReference type="EMBL" id="KAK3375589.1"/>
    </source>
</evidence>
<accession>A0AAE0KFM4</accession>
<reference evidence="1" key="1">
    <citation type="journal article" date="2023" name="Mol. Phylogenet. Evol.">
        <title>Genome-scale phylogeny and comparative genomics of the fungal order Sordariales.</title>
        <authorList>
            <person name="Hensen N."/>
            <person name="Bonometti L."/>
            <person name="Westerberg I."/>
            <person name="Brannstrom I.O."/>
            <person name="Guillou S."/>
            <person name="Cros-Aarteil S."/>
            <person name="Calhoun S."/>
            <person name="Haridas S."/>
            <person name="Kuo A."/>
            <person name="Mondo S."/>
            <person name="Pangilinan J."/>
            <person name="Riley R."/>
            <person name="LaButti K."/>
            <person name="Andreopoulos B."/>
            <person name="Lipzen A."/>
            <person name="Chen C."/>
            <person name="Yan M."/>
            <person name="Daum C."/>
            <person name="Ng V."/>
            <person name="Clum A."/>
            <person name="Steindorff A."/>
            <person name="Ohm R.A."/>
            <person name="Martin F."/>
            <person name="Silar P."/>
            <person name="Natvig D.O."/>
            <person name="Lalanne C."/>
            <person name="Gautier V."/>
            <person name="Ament-Velasquez S.L."/>
            <person name="Kruys A."/>
            <person name="Hutchinson M.I."/>
            <person name="Powell A.J."/>
            <person name="Barry K."/>
            <person name="Miller A.N."/>
            <person name="Grigoriev I.V."/>
            <person name="Debuchy R."/>
            <person name="Gladieux P."/>
            <person name="Hiltunen Thoren M."/>
            <person name="Johannesson H."/>
        </authorList>
    </citation>
    <scope>NUCLEOTIDE SEQUENCE</scope>
    <source>
        <strain evidence="1">CBS 958.72</strain>
    </source>
</reference>
<name>A0AAE0KFM4_9PEZI</name>
<organism evidence="1 2">
    <name type="scientific">Lasiosphaeria ovina</name>
    <dbReference type="NCBI Taxonomy" id="92902"/>
    <lineage>
        <taxon>Eukaryota</taxon>
        <taxon>Fungi</taxon>
        <taxon>Dikarya</taxon>
        <taxon>Ascomycota</taxon>
        <taxon>Pezizomycotina</taxon>
        <taxon>Sordariomycetes</taxon>
        <taxon>Sordariomycetidae</taxon>
        <taxon>Sordariales</taxon>
        <taxon>Lasiosphaeriaceae</taxon>
        <taxon>Lasiosphaeria</taxon>
    </lineage>
</organism>
<dbReference type="Proteomes" id="UP001287356">
    <property type="component" value="Unassembled WGS sequence"/>
</dbReference>
<sequence length="231" mass="25745">MDSGALPAFPAELSQADEEYLFLAKVLRLSLVCVPCQTSILTTFHALSHDENTGLQLTPSHVLNLKHYPKLVRREARLVCLEATIAALENPDLFELNLVRGRWVAMFERARRTGISRPTTTTTTTATIGAAQAEEWLAKLWFASLGTYTVLDAASGRQFLCGPFSFTAMHELRLRVSERPHHGALCACPDARWQQQDDDRHARLAVVHDRYTDPQICDVYDTLRRAAAAAG</sequence>
<dbReference type="AlphaFoldDB" id="A0AAE0KFM4"/>
<evidence type="ECO:0000313" key="2">
    <source>
        <dbReference type="Proteomes" id="UP001287356"/>
    </source>
</evidence>
<protein>
    <submittedName>
        <fullName evidence="1">Uncharacterized protein</fullName>
    </submittedName>
</protein>
<feature type="non-terminal residue" evidence="1">
    <location>
        <position position="231"/>
    </location>
</feature>
<gene>
    <name evidence="1" type="ORF">B0T24DRAFT_513347</name>
</gene>
<reference evidence="1" key="2">
    <citation type="submission" date="2023-06" db="EMBL/GenBank/DDBJ databases">
        <authorList>
            <consortium name="Lawrence Berkeley National Laboratory"/>
            <person name="Haridas S."/>
            <person name="Hensen N."/>
            <person name="Bonometti L."/>
            <person name="Westerberg I."/>
            <person name="Brannstrom I.O."/>
            <person name="Guillou S."/>
            <person name="Cros-Aarteil S."/>
            <person name="Calhoun S."/>
            <person name="Kuo A."/>
            <person name="Mondo S."/>
            <person name="Pangilinan J."/>
            <person name="Riley R."/>
            <person name="Labutti K."/>
            <person name="Andreopoulos B."/>
            <person name="Lipzen A."/>
            <person name="Chen C."/>
            <person name="Yanf M."/>
            <person name="Daum C."/>
            <person name="Ng V."/>
            <person name="Clum A."/>
            <person name="Steindorff A."/>
            <person name="Ohm R."/>
            <person name="Martin F."/>
            <person name="Silar P."/>
            <person name="Natvig D."/>
            <person name="Lalanne C."/>
            <person name="Gautier V."/>
            <person name="Ament-Velasquez S.L."/>
            <person name="Kruys A."/>
            <person name="Hutchinson M.I."/>
            <person name="Powell A.J."/>
            <person name="Barry K."/>
            <person name="Miller A.N."/>
            <person name="Grigoriev I.V."/>
            <person name="Debuchy R."/>
            <person name="Gladieux P."/>
            <person name="Thoren M.H."/>
            <person name="Johannesson H."/>
        </authorList>
    </citation>
    <scope>NUCLEOTIDE SEQUENCE</scope>
    <source>
        <strain evidence="1">CBS 958.72</strain>
    </source>
</reference>
<keyword evidence="2" id="KW-1185">Reference proteome</keyword>
<proteinExistence type="predicted"/>
<dbReference type="EMBL" id="JAULSN010000003">
    <property type="protein sequence ID" value="KAK3375589.1"/>
    <property type="molecule type" value="Genomic_DNA"/>
</dbReference>